<evidence type="ECO:0000256" key="1">
    <source>
        <dbReference type="SAM" id="MobiDB-lite"/>
    </source>
</evidence>
<dbReference type="AlphaFoldDB" id="A0A426YGG3"/>
<proteinExistence type="predicted"/>
<feature type="compositionally biased region" description="Basic and acidic residues" evidence="1">
    <location>
        <begin position="179"/>
        <end position="195"/>
    </location>
</feature>
<feature type="non-terminal residue" evidence="2">
    <location>
        <position position="1"/>
    </location>
</feature>
<sequence length="308" mass="33380">SSPKESRSSLGTRREITEEDRKTHSKNVEGCRIGGTVEPPRPMIISSSPKIPGNFRRLYRMYPDFLGFNNSRGRAERLSLEGRVPRPPWEGKNLSIMEQQRVGVGRVGVLDATTTRGRIVIVDEASPEDVGVWEDRASLVDIKPEVKHRGRTTMVVCSTRAHNGTLLRRRTVTTDEETEKGLEEATVEAKKEGRRERSERDWFRCPLAFLIPSDPAIVGRSVAPPVFFLLPHPPSILSDPPSLVFLPLFSGSDLVGSLAEEDESEAEAPAAAAGADAAGDAPAAAAALPLRGVGRCHVSGGSPSGFLS</sequence>
<name>A0A426YGG3_ENSVE</name>
<gene>
    <name evidence="2" type="ORF">B296_00038605</name>
</gene>
<evidence type="ECO:0000313" key="3">
    <source>
        <dbReference type="Proteomes" id="UP000287651"/>
    </source>
</evidence>
<dbReference type="EMBL" id="AMZH03012542">
    <property type="protein sequence ID" value="RRT50842.1"/>
    <property type="molecule type" value="Genomic_DNA"/>
</dbReference>
<feature type="compositionally biased region" description="Basic and acidic residues" evidence="1">
    <location>
        <begin position="1"/>
        <end position="29"/>
    </location>
</feature>
<organism evidence="2 3">
    <name type="scientific">Ensete ventricosum</name>
    <name type="common">Abyssinian banana</name>
    <name type="synonym">Musa ensete</name>
    <dbReference type="NCBI Taxonomy" id="4639"/>
    <lineage>
        <taxon>Eukaryota</taxon>
        <taxon>Viridiplantae</taxon>
        <taxon>Streptophyta</taxon>
        <taxon>Embryophyta</taxon>
        <taxon>Tracheophyta</taxon>
        <taxon>Spermatophyta</taxon>
        <taxon>Magnoliopsida</taxon>
        <taxon>Liliopsida</taxon>
        <taxon>Zingiberales</taxon>
        <taxon>Musaceae</taxon>
        <taxon>Ensete</taxon>
    </lineage>
</organism>
<feature type="region of interest" description="Disordered" evidence="1">
    <location>
        <begin position="257"/>
        <end position="278"/>
    </location>
</feature>
<dbReference type="Proteomes" id="UP000287651">
    <property type="component" value="Unassembled WGS sequence"/>
</dbReference>
<feature type="region of interest" description="Disordered" evidence="1">
    <location>
        <begin position="1"/>
        <end position="42"/>
    </location>
</feature>
<protein>
    <submittedName>
        <fullName evidence="2">Uncharacterized protein</fullName>
    </submittedName>
</protein>
<feature type="region of interest" description="Disordered" evidence="1">
    <location>
        <begin position="172"/>
        <end position="195"/>
    </location>
</feature>
<evidence type="ECO:0000313" key="2">
    <source>
        <dbReference type="EMBL" id="RRT50842.1"/>
    </source>
</evidence>
<feature type="compositionally biased region" description="Low complexity" evidence="1">
    <location>
        <begin position="267"/>
        <end position="278"/>
    </location>
</feature>
<comment type="caution">
    <text evidence="2">The sequence shown here is derived from an EMBL/GenBank/DDBJ whole genome shotgun (WGS) entry which is preliminary data.</text>
</comment>
<accession>A0A426YGG3</accession>
<reference evidence="2 3" key="1">
    <citation type="journal article" date="2014" name="Agronomy (Basel)">
        <title>A Draft Genome Sequence for Ensete ventricosum, the Drought-Tolerant Tree Against Hunger.</title>
        <authorList>
            <person name="Harrison J."/>
            <person name="Moore K.A."/>
            <person name="Paszkiewicz K."/>
            <person name="Jones T."/>
            <person name="Grant M."/>
            <person name="Ambacheew D."/>
            <person name="Muzemil S."/>
            <person name="Studholme D.J."/>
        </authorList>
    </citation>
    <scope>NUCLEOTIDE SEQUENCE [LARGE SCALE GENOMIC DNA]</scope>
</reference>